<name>A0A0A9HAG5_ARUDO</name>
<evidence type="ECO:0000313" key="2">
    <source>
        <dbReference type="EMBL" id="JAE34135.1"/>
    </source>
</evidence>
<accession>A0A0A9HAG5</accession>
<proteinExistence type="predicted"/>
<feature type="compositionally biased region" description="Polar residues" evidence="1">
    <location>
        <begin position="8"/>
        <end position="36"/>
    </location>
</feature>
<reference evidence="2" key="2">
    <citation type="journal article" date="2015" name="Data Brief">
        <title>Shoot transcriptome of the giant reed, Arundo donax.</title>
        <authorList>
            <person name="Barrero R.A."/>
            <person name="Guerrero F.D."/>
            <person name="Moolhuijzen P."/>
            <person name="Goolsby J.A."/>
            <person name="Tidwell J."/>
            <person name="Bellgard S.E."/>
            <person name="Bellgard M.I."/>
        </authorList>
    </citation>
    <scope>NUCLEOTIDE SEQUENCE</scope>
    <source>
        <tissue evidence="2">Shoot tissue taken approximately 20 cm above the soil surface</tissue>
    </source>
</reference>
<sequence length="36" mass="4102">MRRCVSKHMQQLGHNLSKTLSSDCKTKTSNRSPGKR</sequence>
<dbReference type="EMBL" id="GBRH01163761">
    <property type="protein sequence ID" value="JAE34135.1"/>
    <property type="molecule type" value="Transcribed_RNA"/>
</dbReference>
<protein>
    <submittedName>
        <fullName evidence="2">Uncharacterized protein</fullName>
    </submittedName>
</protein>
<dbReference type="AlphaFoldDB" id="A0A0A9HAG5"/>
<feature type="region of interest" description="Disordered" evidence="1">
    <location>
        <begin position="1"/>
        <end position="36"/>
    </location>
</feature>
<reference evidence="2" key="1">
    <citation type="submission" date="2014-09" db="EMBL/GenBank/DDBJ databases">
        <authorList>
            <person name="Magalhaes I.L.F."/>
            <person name="Oliveira U."/>
            <person name="Santos F.R."/>
            <person name="Vidigal T.H.D.A."/>
            <person name="Brescovit A.D."/>
            <person name="Santos A.J."/>
        </authorList>
    </citation>
    <scope>NUCLEOTIDE SEQUENCE</scope>
    <source>
        <tissue evidence="2">Shoot tissue taken approximately 20 cm above the soil surface</tissue>
    </source>
</reference>
<evidence type="ECO:0000256" key="1">
    <source>
        <dbReference type="SAM" id="MobiDB-lite"/>
    </source>
</evidence>
<organism evidence="2">
    <name type="scientific">Arundo donax</name>
    <name type="common">Giant reed</name>
    <name type="synonym">Donax arundinaceus</name>
    <dbReference type="NCBI Taxonomy" id="35708"/>
    <lineage>
        <taxon>Eukaryota</taxon>
        <taxon>Viridiplantae</taxon>
        <taxon>Streptophyta</taxon>
        <taxon>Embryophyta</taxon>
        <taxon>Tracheophyta</taxon>
        <taxon>Spermatophyta</taxon>
        <taxon>Magnoliopsida</taxon>
        <taxon>Liliopsida</taxon>
        <taxon>Poales</taxon>
        <taxon>Poaceae</taxon>
        <taxon>PACMAD clade</taxon>
        <taxon>Arundinoideae</taxon>
        <taxon>Arundineae</taxon>
        <taxon>Arundo</taxon>
    </lineage>
</organism>